<organism evidence="1 2">
    <name type="scientific">Pelatocladus maniniholoensis HA4357-MV3</name>
    <dbReference type="NCBI Taxonomy" id="1117104"/>
    <lineage>
        <taxon>Bacteria</taxon>
        <taxon>Bacillati</taxon>
        <taxon>Cyanobacteriota</taxon>
        <taxon>Cyanophyceae</taxon>
        <taxon>Nostocales</taxon>
        <taxon>Nostocaceae</taxon>
        <taxon>Pelatocladus</taxon>
    </lineage>
</organism>
<dbReference type="Pfam" id="PF09669">
    <property type="entry name" value="Phage_pRha"/>
    <property type="match status" value="1"/>
</dbReference>
<reference evidence="1" key="1">
    <citation type="submission" date="2021-05" db="EMBL/GenBank/DDBJ databases">
        <authorList>
            <person name="Pietrasiak N."/>
            <person name="Ward R."/>
            <person name="Stajich J.E."/>
            <person name="Kurbessoian T."/>
        </authorList>
    </citation>
    <scope>NUCLEOTIDE SEQUENCE</scope>
    <source>
        <strain evidence="1">HA4357-MV3</strain>
    </source>
</reference>
<comment type="caution">
    <text evidence="1">The sequence shown here is derived from an EMBL/GenBank/DDBJ whole genome shotgun (WGS) entry which is preliminary data.</text>
</comment>
<dbReference type="InterPro" id="IPR014054">
    <property type="entry name" value="Phage_regulatory_Rha"/>
</dbReference>
<dbReference type="Proteomes" id="UP000813215">
    <property type="component" value="Unassembled WGS sequence"/>
</dbReference>
<gene>
    <name evidence="1" type="ORF">KME28_20365</name>
</gene>
<accession>A0A9E3HAS4</accession>
<name>A0A9E3HAS4_9NOST</name>
<protein>
    <submittedName>
        <fullName evidence="1">Rha family transcriptional regulator</fullName>
    </submittedName>
</protein>
<dbReference type="AlphaFoldDB" id="A0A9E3HAS4"/>
<evidence type="ECO:0000313" key="1">
    <source>
        <dbReference type="EMBL" id="MBW4433998.1"/>
    </source>
</evidence>
<sequence length="140" mass="16178">MSAIEVVQRGDSLVVDSRLIADELEIQNRSIERTVEMYRGEIENNFGLVITESVCDQTKFGSDTYRYWYWLTEDQAYFVVTLSRNSEIVIQAKANLVKAFSKARKQEPVDVFAELCSMSREVLEFKVTEAAYLVIYPDKQ</sequence>
<proteinExistence type="predicted"/>
<reference evidence="1" key="2">
    <citation type="journal article" date="2022" name="Microbiol. Resour. Announc.">
        <title>Metagenome Sequencing to Explore Phylogenomics of Terrestrial Cyanobacteria.</title>
        <authorList>
            <person name="Ward R.D."/>
            <person name="Stajich J.E."/>
            <person name="Johansen J.R."/>
            <person name="Huntemann M."/>
            <person name="Clum A."/>
            <person name="Foster B."/>
            <person name="Foster B."/>
            <person name="Roux S."/>
            <person name="Palaniappan K."/>
            <person name="Varghese N."/>
            <person name="Mukherjee S."/>
            <person name="Reddy T.B.K."/>
            <person name="Daum C."/>
            <person name="Copeland A."/>
            <person name="Chen I.A."/>
            <person name="Ivanova N.N."/>
            <person name="Kyrpides N.C."/>
            <person name="Shapiro N."/>
            <person name="Eloe-Fadrosh E.A."/>
            <person name="Pietrasiak N."/>
        </authorList>
    </citation>
    <scope>NUCLEOTIDE SEQUENCE</scope>
    <source>
        <strain evidence="1">HA4357-MV3</strain>
    </source>
</reference>
<dbReference type="EMBL" id="JAHHHW010000119">
    <property type="protein sequence ID" value="MBW4433998.1"/>
    <property type="molecule type" value="Genomic_DNA"/>
</dbReference>
<evidence type="ECO:0000313" key="2">
    <source>
        <dbReference type="Proteomes" id="UP000813215"/>
    </source>
</evidence>